<dbReference type="AlphaFoldDB" id="A0AAV3U8K3"/>
<evidence type="ECO:0000313" key="4">
    <source>
        <dbReference type="EMBL" id="GAA4956623.1"/>
    </source>
</evidence>
<dbReference type="Proteomes" id="UP001409585">
    <property type="component" value="Unassembled WGS sequence"/>
</dbReference>
<keyword evidence="5" id="KW-1185">Reference proteome</keyword>
<dbReference type="InterPro" id="IPR001509">
    <property type="entry name" value="Epimerase_deHydtase"/>
</dbReference>
<keyword evidence="2" id="KW-0119">Carbohydrate metabolism</keyword>
<feature type="domain" description="NAD-dependent epimerase/dehydratase" evidence="3">
    <location>
        <begin position="3"/>
        <end position="197"/>
    </location>
</feature>
<name>A0AAV3U8K3_9ALTE</name>
<gene>
    <name evidence="4" type="ORF">GCM10025791_41190</name>
</gene>
<evidence type="ECO:0000256" key="1">
    <source>
        <dbReference type="ARBA" id="ARBA00022857"/>
    </source>
</evidence>
<proteinExistence type="predicted"/>
<dbReference type="Gene3D" id="3.40.50.720">
    <property type="entry name" value="NAD(P)-binding Rossmann-like Domain"/>
    <property type="match status" value="1"/>
</dbReference>
<evidence type="ECO:0000313" key="5">
    <source>
        <dbReference type="Proteomes" id="UP001409585"/>
    </source>
</evidence>
<evidence type="ECO:0000256" key="2">
    <source>
        <dbReference type="ARBA" id="ARBA00023277"/>
    </source>
</evidence>
<dbReference type="Gene3D" id="3.90.25.10">
    <property type="entry name" value="UDP-galactose 4-epimerase, domain 1"/>
    <property type="match status" value="1"/>
</dbReference>
<dbReference type="Pfam" id="PF01370">
    <property type="entry name" value="Epimerase"/>
    <property type="match status" value="1"/>
</dbReference>
<evidence type="ECO:0000259" key="3">
    <source>
        <dbReference type="Pfam" id="PF01370"/>
    </source>
</evidence>
<dbReference type="RefSeq" id="WP_345426815.1">
    <property type="nucleotide sequence ID" value="NZ_AP031496.1"/>
</dbReference>
<dbReference type="EMBL" id="BAABLX010000073">
    <property type="protein sequence ID" value="GAA4956623.1"/>
    <property type="molecule type" value="Genomic_DNA"/>
</dbReference>
<dbReference type="PANTHER" id="PTHR43103:SF3">
    <property type="entry name" value="ADP-L-GLYCERO-D-MANNO-HEPTOSE-6-EPIMERASE"/>
    <property type="match status" value="1"/>
</dbReference>
<dbReference type="PANTHER" id="PTHR43103">
    <property type="entry name" value="NUCLEOSIDE-DIPHOSPHATE-SUGAR EPIMERASE"/>
    <property type="match status" value="1"/>
</dbReference>
<keyword evidence="1" id="KW-0521">NADP</keyword>
<dbReference type="InterPro" id="IPR036291">
    <property type="entry name" value="NAD(P)-bd_dom_sf"/>
</dbReference>
<dbReference type="SUPFAM" id="SSF51735">
    <property type="entry name" value="NAD(P)-binding Rossmann-fold domains"/>
    <property type="match status" value="1"/>
</dbReference>
<reference evidence="5" key="1">
    <citation type="journal article" date="2019" name="Int. J. Syst. Evol. Microbiol.">
        <title>The Global Catalogue of Microorganisms (GCM) 10K type strain sequencing project: providing services to taxonomists for standard genome sequencing and annotation.</title>
        <authorList>
            <consortium name="The Broad Institute Genomics Platform"/>
            <consortium name="The Broad Institute Genome Sequencing Center for Infectious Disease"/>
            <person name="Wu L."/>
            <person name="Ma J."/>
        </authorList>
    </citation>
    <scope>NUCLEOTIDE SEQUENCE [LARGE SCALE GENOMIC DNA]</scope>
    <source>
        <strain evidence="5">JCM 19134</strain>
    </source>
</reference>
<comment type="caution">
    <text evidence="4">The sequence shown here is derived from an EMBL/GenBank/DDBJ whole genome shotgun (WGS) entry which is preliminary data.</text>
</comment>
<accession>A0AAV3U8K3</accession>
<organism evidence="4 5">
    <name type="scientific">Halioxenophilus aromaticivorans</name>
    <dbReference type="NCBI Taxonomy" id="1306992"/>
    <lineage>
        <taxon>Bacteria</taxon>
        <taxon>Pseudomonadati</taxon>
        <taxon>Pseudomonadota</taxon>
        <taxon>Gammaproteobacteria</taxon>
        <taxon>Alteromonadales</taxon>
        <taxon>Alteromonadaceae</taxon>
        <taxon>Halioxenophilus</taxon>
    </lineage>
</organism>
<protein>
    <submittedName>
        <fullName evidence="4">NAD-dependent epimerase/dehydratase family protein</fullName>
    </submittedName>
</protein>
<sequence length="310" mass="32826">MRVTVTGASGFVGQALCKQILASTDWALTMVDLDLTWAKSLDYNQLKLVEGALQSEEVRQAAVGASVDILFHLAALPGGAAEQNPGLSRQVNLDATLDLIDLAASKGNKPRVVFTSTIAVLGAPLPSPVNDQCRLAPAMIYGTHKAMVEMALADLHRRGQVDAVCIRLPGIVARPAVASGLKSAFMSNVFHDLKAGQAFTSPVGPDATLWLMSVSQCVANLVHAATVESGRLPSNRAVTLPALRLTMTDLIEEVLLQTGAKSDLITYEKQPDLQEHFGTHPPLITAAADHVGFKHDGDVQALVRSALSSI</sequence>